<organism evidence="8 9">
    <name type="scientific">Aggregatibacter segnis ATCC 33393</name>
    <dbReference type="NCBI Taxonomy" id="888057"/>
    <lineage>
        <taxon>Bacteria</taxon>
        <taxon>Pseudomonadati</taxon>
        <taxon>Pseudomonadota</taxon>
        <taxon>Gammaproteobacteria</taxon>
        <taxon>Pasteurellales</taxon>
        <taxon>Pasteurellaceae</taxon>
        <taxon>Aggregatibacter</taxon>
    </lineage>
</organism>
<dbReference type="Proteomes" id="UP000032871">
    <property type="component" value="Unassembled WGS sequence"/>
</dbReference>
<evidence type="ECO:0000256" key="5">
    <source>
        <dbReference type="PROSITE-ProRule" id="PRU01248"/>
    </source>
</evidence>
<keyword evidence="4" id="KW-0233">DNA recombination</keyword>
<accession>E6KZH5</accession>
<name>E6KZH5_9PAST</name>
<dbReference type="AlphaFoldDB" id="E6KZH5"/>
<dbReference type="InterPro" id="IPR053876">
    <property type="entry name" value="Phage_int_M"/>
</dbReference>
<dbReference type="EMBL" id="AEPS01000010">
    <property type="protein sequence ID" value="EFU67170.1"/>
    <property type="molecule type" value="Genomic_DNA"/>
</dbReference>
<dbReference type="GeneID" id="60798969"/>
<keyword evidence="9" id="KW-1185">Reference proteome</keyword>
<evidence type="ECO:0000313" key="9">
    <source>
        <dbReference type="Proteomes" id="UP000032871"/>
    </source>
</evidence>
<evidence type="ECO:0000256" key="3">
    <source>
        <dbReference type="ARBA" id="ARBA00023125"/>
    </source>
</evidence>
<dbReference type="InterPro" id="IPR044068">
    <property type="entry name" value="CB"/>
</dbReference>
<evidence type="ECO:0000259" key="7">
    <source>
        <dbReference type="PROSITE" id="PS51900"/>
    </source>
</evidence>
<comment type="similarity">
    <text evidence="1">Belongs to the 'phage' integrase family.</text>
</comment>
<dbReference type="PROSITE" id="PS51900">
    <property type="entry name" value="CB"/>
    <property type="match status" value="1"/>
</dbReference>
<dbReference type="InterPro" id="IPR002104">
    <property type="entry name" value="Integrase_catalytic"/>
</dbReference>
<keyword evidence="2" id="KW-0229">DNA integration</keyword>
<dbReference type="Gene3D" id="1.10.150.130">
    <property type="match status" value="1"/>
</dbReference>
<dbReference type="RefSeq" id="WP_006719234.1">
    <property type="nucleotide sequence ID" value="NZ_GL622200.1"/>
</dbReference>
<dbReference type="PROSITE" id="PS51898">
    <property type="entry name" value="TYR_RECOMBINASE"/>
    <property type="match status" value="1"/>
</dbReference>
<evidence type="ECO:0000259" key="6">
    <source>
        <dbReference type="PROSITE" id="PS51898"/>
    </source>
</evidence>
<evidence type="ECO:0000313" key="8">
    <source>
        <dbReference type="EMBL" id="EFU67170.1"/>
    </source>
</evidence>
<keyword evidence="3 5" id="KW-0238">DNA-binding</keyword>
<dbReference type="CDD" id="cd00801">
    <property type="entry name" value="INT_P4_C"/>
    <property type="match status" value="1"/>
</dbReference>
<proteinExistence type="inferred from homology"/>
<sequence>MPKITKPLTNTEVERSKPKAKEYTLTDGYGLFLLVLPTGVKSWRFNYIRPLTKKRTKVSLGTYPALSLAQARSIREEYRSLLAQGIDPQEHKEQEQKAAIEHIENSLLSVANRWKAKKVQKVEAETLKKDWRRMEIYLFPFIGDMPINEILPKVVIEALESLYNQGKGDTLKRTIRLLNEVLNFAVNYGLIAFNPCLRINEVFNFGKSTNNPAITPKELPELIKAVMYSSAAIQTKLLFKFQLLTMVRPAEASNATWSEIDFKKSLWTIPANRMKKRHPFVIPLSSQAMAILNKMKSISVKSEYVFQSWIKSNQPMSSQTINKMLVDLGYKNKQTAHGLRTIGHTYLADLRIDYEVAEMCISHKTGTQTGKIYDRADFLEQRKPVMQLWGDYVEQCER</sequence>
<dbReference type="InterPro" id="IPR025166">
    <property type="entry name" value="Integrase_DNA_bind_dom"/>
</dbReference>
<dbReference type="GO" id="GO:0003677">
    <property type="term" value="F:DNA binding"/>
    <property type="evidence" value="ECO:0007669"/>
    <property type="project" value="UniProtKB-UniRule"/>
</dbReference>
<dbReference type="InterPro" id="IPR038488">
    <property type="entry name" value="Integrase_DNA-bd_sf"/>
</dbReference>
<dbReference type="InterPro" id="IPR010998">
    <property type="entry name" value="Integrase_recombinase_N"/>
</dbReference>
<dbReference type="InterPro" id="IPR050808">
    <property type="entry name" value="Phage_Integrase"/>
</dbReference>
<dbReference type="InterPro" id="IPR013762">
    <property type="entry name" value="Integrase-like_cat_sf"/>
</dbReference>
<dbReference type="SUPFAM" id="SSF56349">
    <property type="entry name" value="DNA breaking-rejoining enzymes"/>
    <property type="match status" value="1"/>
</dbReference>
<protein>
    <submittedName>
        <fullName evidence="8">Phage integrase family site-specific recombinase</fullName>
    </submittedName>
</protein>
<gene>
    <name evidence="8" type="primary">intA2</name>
    <name evidence="8" type="ORF">HMPREF9064_1517</name>
</gene>
<dbReference type="OrthoDB" id="9795573at2"/>
<dbReference type="GO" id="GO:0006310">
    <property type="term" value="P:DNA recombination"/>
    <property type="evidence" value="ECO:0007669"/>
    <property type="project" value="UniProtKB-KW"/>
</dbReference>
<evidence type="ECO:0000256" key="4">
    <source>
        <dbReference type="ARBA" id="ARBA00023172"/>
    </source>
</evidence>
<dbReference type="Pfam" id="PF13356">
    <property type="entry name" value="Arm-DNA-bind_3"/>
    <property type="match status" value="1"/>
</dbReference>
<feature type="domain" description="Tyr recombinase" evidence="6">
    <location>
        <begin position="209"/>
        <end position="386"/>
    </location>
</feature>
<comment type="caution">
    <text evidence="8">The sequence shown here is derived from an EMBL/GenBank/DDBJ whole genome shotgun (WGS) entry which is preliminary data.</text>
</comment>
<feature type="domain" description="Core-binding (CB)" evidence="7">
    <location>
        <begin position="105"/>
        <end position="186"/>
    </location>
</feature>
<evidence type="ECO:0000256" key="1">
    <source>
        <dbReference type="ARBA" id="ARBA00008857"/>
    </source>
</evidence>
<dbReference type="HOGENOM" id="CLU_027562_0_0_6"/>
<dbReference type="Pfam" id="PF22022">
    <property type="entry name" value="Phage_int_M"/>
    <property type="match status" value="1"/>
</dbReference>
<dbReference type="Gene3D" id="1.10.443.10">
    <property type="entry name" value="Intergrase catalytic core"/>
    <property type="match status" value="1"/>
</dbReference>
<dbReference type="PANTHER" id="PTHR30629:SF6">
    <property type="entry name" value="PROPHAGE INTEGRASE INTA-RELATED"/>
    <property type="match status" value="1"/>
</dbReference>
<reference evidence="8 9" key="1">
    <citation type="submission" date="2010-12" db="EMBL/GenBank/DDBJ databases">
        <authorList>
            <person name="Muzny D."/>
            <person name="Qin X."/>
            <person name="Deng J."/>
            <person name="Jiang H."/>
            <person name="Liu Y."/>
            <person name="Qu J."/>
            <person name="Song X.-Z."/>
            <person name="Zhang L."/>
            <person name="Thornton R."/>
            <person name="Coyle M."/>
            <person name="Francisco L."/>
            <person name="Jackson L."/>
            <person name="Javaid M."/>
            <person name="Korchina V."/>
            <person name="Kovar C."/>
            <person name="Mata R."/>
            <person name="Mathew T."/>
            <person name="Ngo R."/>
            <person name="Nguyen L."/>
            <person name="Nguyen N."/>
            <person name="Okwuonu G."/>
            <person name="Ongeri F."/>
            <person name="Pham C."/>
            <person name="Simmons D."/>
            <person name="Wilczek-Boney K."/>
            <person name="Hale W."/>
            <person name="Jakkamsetti A."/>
            <person name="Pham P."/>
            <person name="Ruth R."/>
            <person name="San Lucas F."/>
            <person name="Warren J."/>
            <person name="Zhang J."/>
            <person name="Zhao Z."/>
            <person name="Zhou C."/>
            <person name="Zhu D."/>
            <person name="Lee S."/>
            <person name="Bess C."/>
            <person name="Blankenburg K."/>
            <person name="Forbes L."/>
            <person name="Fu Q."/>
            <person name="Gubbala S."/>
            <person name="Hirani K."/>
            <person name="Jayaseelan J.C."/>
            <person name="Lara F."/>
            <person name="Munidasa M."/>
            <person name="Palculict T."/>
            <person name="Patil S."/>
            <person name="Pu L.-L."/>
            <person name="Saada N."/>
            <person name="Tang L."/>
            <person name="Weissenberger G."/>
            <person name="Zhu Y."/>
            <person name="Hemphill L."/>
            <person name="Shang Y."/>
            <person name="Youmans B."/>
            <person name="Ayvaz T."/>
            <person name="Ross M."/>
            <person name="Santibanez J."/>
            <person name="Aqrawi P."/>
            <person name="Gross S."/>
            <person name="Joshi V."/>
            <person name="Fowler G."/>
            <person name="Nazareth L."/>
            <person name="Reid J."/>
            <person name="Worley K."/>
            <person name="Petrosino J."/>
            <person name="Highlander S."/>
            <person name="Gibbs R."/>
        </authorList>
    </citation>
    <scope>NUCLEOTIDE SEQUENCE [LARGE SCALE GENOMIC DNA]</scope>
    <source>
        <strain evidence="8 9">ATCC 33393</strain>
    </source>
</reference>
<dbReference type="GO" id="GO:0015074">
    <property type="term" value="P:DNA integration"/>
    <property type="evidence" value="ECO:0007669"/>
    <property type="project" value="UniProtKB-KW"/>
</dbReference>
<dbReference type="InterPro" id="IPR011010">
    <property type="entry name" value="DNA_brk_join_enz"/>
</dbReference>
<dbReference type="Pfam" id="PF00589">
    <property type="entry name" value="Phage_integrase"/>
    <property type="match status" value="1"/>
</dbReference>
<evidence type="ECO:0000256" key="2">
    <source>
        <dbReference type="ARBA" id="ARBA00022908"/>
    </source>
</evidence>
<dbReference type="PANTHER" id="PTHR30629">
    <property type="entry name" value="PROPHAGE INTEGRASE"/>
    <property type="match status" value="1"/>
</dbReference>
<dbReference type="Gene3D" id="3.30.160.390">
    <property type="entry name" value="Integrase, DNA-binding domain"/>
    <property type="match status" value="1"/>
</dbReference>